<feature type="region of interest" description="Disordered" evidence="9">
    <location>
        <begin position="389"/>
        <end position="473"/>
    </location>
</feature>
<feature type="compositionally biased region" description="Low complexity" evidence="9">
    <location>
        <begin position="389"/>
        <end position="403"/>
    </location>
</feature>
<feature type="compositionally biased region" description="Low complexity" evidence="9">
    <location>
        <begin position="427"/>
        <end position="456"/>
    </location>
</feature>
<evidence type="ECO:0000256" key="7">
    <source>
        <dbReference type="ARBA" id="ARBA00023242"/>
    </source>
</evidence>
<accession>A0AA85A8Z9</accession>
<keyword evidence="3 10" id="KW-0812">Transmembrane</keyword>
<keyword evidence="8" id="KW-0175">Coiled coil</keyword>
<dbReference type="PANTHER" id="PTHR13289">
    <property type="entry name" value="PROTEIN PHOSPHATASE 1-BINDING PROTEIN BIFOCAL"/>
    <property type="match status" value="1"/>
</dbReference>
<evidence type="ECO:0000256" key="8">
    <source>
        <dbReference type="SAM" id="Coils"/>
    </source>
</evidence>
<feature type="transmembrane region" description="Helical" evidence="10">
    <location>
        <begin position="56"/>
        <end position="76"/>
    </location>
</feature>
<feature type="transmembrane region" description="Helical" evidence="10">
    <location>
        <begin position="111"/>
        <end position="131"/>
    </location>
</feature>
<feature type="transmembrane region" description="Helical" evidence="10">
    <location>
        <begin position="143"/>
        <end position="163"/>
    </location>
</feature>
<dbReference type="PANTHER" id="PTHR13289:SF6">
    <property type="entry name" value="MACOILIN"/>
    <property type="match status" value="1"/>
</dbReference>
<feature type="transmembrane region" description="Helical" evidence="10">
    <location>
        <begin position="28"/>
        <end position="50"/>
    </location>
</feature>
<evidence type="ECO:0000256" key="5">
    <source>
        <dbReference type="ARBA" id="ARBA00022989"/>
    </source>
</evidence>
<protein>
    <recommendedName>
        <fullName evidence="13">Macoilin</fullName>
    </recommendedName>
</protein>
<feature type="compositionally biased region" description="Polar residues" evidence="9">
    <location>
        <begin position="404"/>
        <end position="426"/>
    </location>
</feature>
<dbReference type="WBParaSite" id="SMRG1_7190.2">
    <property type="protein sequence ID" value="SMRG1_7190.2"/>
    <property type="gene ID" value="SMRG1_7190"/>
</dbReference>
<evidence type="ECO:0000256" key="9">
    <source>
        <dbReference type="SAM" id="MobiDB-lite"/>
    </source>
</evidence>
<feature type="region of interest" description="Disordered" evidence="9">
    <location>
        <begin position="349"/>
        <end position="376"/>
    </location>
</feature>
<feature type="region of interest" description="Disordered" evidence="9">
    <location>
        <begin position="658"/>
        <end position="702"/>
    </location>
</feature>
<name>A0AA85A8Z9_9TREM</name>
<proteinExistence type="predicted"/>
<evidence type="ECO:0000256" key="10">
    <source>
        <dbReference type="SAM" id="Phobius"/>
    </source>
</evidence>
<keyword evidence="6 10" id="KW-0472">Membrane</keyword>
<reference evidence="12" key="1">
    <citation type="submission" date="2023-11" db="UniProtKB">
        <authorList>
            <consortium name="WormBaseParasite"/>
        </authorList>
    </citation>
    <scope>IDENTIFICATION</scope>
</reference>
<feature type="compositionally biased region" description="Polar residues" evidence="9">
    <location>
        <begin position="457"/>
        <end position="466"/>
    </location>
</feature>
<dbReference type="GO" id="GO:0008017">
    <property type="term" value="F:microtubule binding"/>
    <property type="evidence" value="ECO:0007669"/>
    <property type="project" value="TreeGrafter"/>
</dbReference>
<dbReference type="GO" id="GO:0006935">
    <property type="term" value="P:chemotaxis"/>
    <property type="evidence" value="ECO:0007669"/>
    <property type="project" value="TreeGrafter"/>
</dbReference>
<feature type="compositionally biased region" description="Polar residues" evidence="9">
    <location>
        <begin position="684"/>
        <end position="694"/>
    </location>
</feature>
<dbReference type="AlphaFoldDB" id="A0AA85A8Z9"/>
<organism evidence="11 12">
    <name type="scientific">Schistosoma margrebowiei</name>
    <dbReference type="NCBI Taxonomy" id="48269"/>
    <lineage>
        <taxon>Eukaryota</taxon>
        <taxon>Metazoa</taxon>
        <taxon>Spiralia</taxon>
        <taxon>Lophotrochozoa</taxon>
        <taxon>Platyhelminthes</taxon>
        <taxon>Trematoda</taxon>
        <taxon>Digenea</taxon>
        <taxon>Strigeidida</taxon>
        <taxon>Schistosomatoidea</taxon>
        <taxon>Schistosomatidae</taxon>
        <taxon>Schistosoma</taxon>
    </lineage>
</organism>
<evidence type="ECO:0000256" key="4">
    <source>
        <dbReference type="ARBA" id="ARBA00022824"/>
    </source>
</evidence>
<dbReference type="InterPro" id="IPR019130">
    <property type="entry name" value="Macoilin"/>
</dbReference>
<evidence type="ECO:0000256" key="3">
    <source>
        <dbReference type="ARBA" id="ARBA00022692"/>
    </source>
</evidence>
<feature type="region of interest" description="Disordered" evidence="9">
    <location>
        <begin position="575"/>
        <end position="611"/>
    </location>
</feature>
<dbReference type="GO" id="GO:0031965">
    <property type="term" value="C:nuclear membrane"/>
    <property type="evidence" value="ECO:0007669"/>
    <property type="project" value="UniProtKB-SubCell"/>
</dbReference>
<keyword evidence="5 10" id="KW-1133">Transmembrane helix</keyword>
<evidence type="ECO:0000313" key="12">
    <source>
        <dbReference type="WBParaSite" id="SMRG1_7190.2"/>
    </source>
</evidence>
<feature type="compositionally biased region" description="Basic and acidic residues" evidence="9">
    <location>
        <begin position="668"/>
        <end position="683"/>
    </location>
</feature>
<feature type="transmembrane region" description="Helical" evidence="10">
    <location>
        <begin position="83"/>
        <end position="105"/>
    </location>
</feature>
<dbReference type="GO" id="GO:0030867">
    <property type="term" value="C:rough endoplasmic reticulum membrane"/>
    <property type="evidence" value="ECO:0007669"/>
    <property type="project" value="UniProtKB-SubCell"/>
</dbReference>
<sequence>MYIRRRNYEHGRIKRNNRRNKSNESLHFIFGTYFKLLLAWASIIMLDFFTDLRFEFIWSCWLMGLAFALFFTLTAIMADLLCYFLVPTTLIYLLGSSCVWIHLLWQTDRGVYIPTVALCFLFFYVEVAVRFRDPKSQPLGIDLCRPFAAHCIGYPVVTLGFSLKSMISHHFRLRRQKFVEAQNITFFSILEEALPKELWCYLKSDTIPKSKHSNMVCENNCSTLAISSPTSTVPNVTSSGNMSELNRVNPIHSRDKEIHPASSVNKKNMSLNHPRTTRLVYSSTRGDNCTDLSLCSNDSSVSQECTFRLGNDEPVNNHTSVPSSLSEQPDSYVAVSLAQTIIVKVPSVPNSVVPDTVSDDNHMERDTDMKEDKLVHKKSTSLLASVTSGLSTSTCSNSTSNNNRAKSNCTPSNSKSCETKQSPPSMNITSNKTTLSNNSNVSSPSSGAAASSRSNTCGSTSLSTGCKSGGKNANKDEYTLKLEAEARNLKSEIQSLRSSEIQLRGQVQQLLAAERTYRSESSQAQQESESLQAKLNQLTQRLQADRASLQAAEKRLTEERKYRLLLEQQFKQQSGKQIEASSSESTSNEPVISKTTDSKASMTESRSTSLNSCDPICVEACKNNELCAKRRQELELELQNLTKALTLKNNQLTALNSERFSHGGLSESNDKTWKKQTKNERTKQSNSVEQNYNMSKRRQKHEITETELSDLASRVNSLQEENQRLTDTLKEEDKMKQELMTAYHSSLKEITELNATLTKKEYQIVELNKRLNCLTPNLCEYVSRMNASTSNCAKVSNISIPLDGIPNEECVINSYSVTDTSQMYTNFNKTQIDEHNHIDRIVSKSGSTNRMNSYNQSYSLTPYETSAPLNNLSNQKSSIYFADRCAKSKPFFTSPFPVTDRKFHGISEINNSTNLNNLDYFGHLTSSEEVIPSSSSLTNTGLGYQTSLNDHCHINNRMHFRPDKLSNSNAFHLSHFETLGMKCMNGGYTSYDNAVLNRVLPTRSMPLCSTRPMTIGNSAQASSPPPLFVPPPGLLHGDIASSVLHYSHSINGTLSLPSLEVVANSSVCVTESMSTTPTAVSSYSPRIAPDSYSTDPVHTVGHQEDLSSQSYSSLNFNSSVCDNFTNLNPHSIFMTSNEPSCFQFGMRGSTDDKPNSFDFTTFGPVGSSSPAGTFIHSNLNSSNCNSSILSNLTSTGLQSRQVCLDSQNTDTLRFPMMSPSVSHSDAISNSSTM</sequence>
<dbReference type="GO" id="GO:0023041">
    <property type="term" value="P:neuronal signal transduction"/>
    <property type="evidence" value="ECO:0007669"/>
    <property type="project" value="InterPro"/>
</dbReference>
<comment type="subcellular location">
    <subcellularLocation>
        <location evidence="1">Nucleus membrane</location>
        <topology evidence="1">Multi-pass membrane protein</topology>
    </subcellularLocation>
    <subcellularLocation>
        <location evidence="2">Rough endoplasmic reticulum membrane</location>
        <topology evidence="2">Multi-pass membrane protein</topology>
    </subcellularLocation>
</comment>
<evidence type="ECO:0000256" key="2">
    <source>
        <dbReference type="ARBA" id="ARBA00004269"/>
    </source>
</evidence>
<dbReference type="Pfam" id="PF09726">
    <property type="entry name" value="Macoilin"/>
    <property type="match status" value="2"/>
</dbReference>
<evidence type="ECO:0000256" key="1">
    <source>
        <dbReference type="ARBA" id="ARBA00004232"/>
    </source>
</evidence>
<keyword evidence="7" id="KW-0539">Nucleus</keyword>
<evidence type="ECO:0000313" key="11">
    <source>
        <dbReference type="Proteomes" id="UP000050790"/>
    </source>
</evidence>
<feature type="compositionally biased region" description="Basic and acidic residues" evidence="9">
    <location>
        <begin position="359"/>
        <end position="374"/>
    </location>
</feature>
<evidence type="ECO:0000256" key="6">
    <source>
        <dbReference type="ARBA" id="ARBA00023136"/>
    </source>
</evidence>
<feature type="coiled-coil region" evidence="8">
    <location>
        <begin position="479"/>
        <end position="559"/>
    </location>
</feature>
<dbReference type="Proteomes" id="UP000050790">
    <property type="component" value="Unassembled WGS sequence"/>
</dbReference>
<feature type="coiled-coil region" evidence="8">
    <location>
        <begin position="624"/>
        <end position="658"/>
    </location>
</feature>
<evidence type="ECO:0008006" key="13">
    <source>
        <dbReference type="Google" id="ProtNLM"/>
    </source>
</evidence>
<keyword evidence="4" id="KW-0256">Endoplasmic reticulum</keyword>